<evidence type="ECO:0000313" key="2">
    <source>
        <dbReference type="Proteomes" id="UP001196413"/>
    </source>
</evidence>
<protein>
    <submittedName>
        <fullName evidence="1">Uncharacterized protein</fullName>
    </submittedName>
</protein>
<accession>A0AAD5M381</accession>
<dbReference type="EMBL" id="JAHQIW010000605">
    <property type="protein sequence ID" value="KAJ1349068.1"/>
    <property type="molecule type" value="Genomic_DNA"/>
</dbReference>
<keyword evidence="2" id="KW-1185">Reference proteome</keyword>
<evidence type="ECO:0000313" key="1">
    <source>
        <dbReference type="EMBL" id="KAJ1349068.1"/>
    </source>
</evidence>
<dbReference type="AlphaFoldDB" id="A0AAD5M381"/>
<comment type="caution">
    <text evidence="1">The sequence shown here is derived from an EMBL/GenBank/DDBJ whole genome shotgun (WGS) entry which is preliminary data.</text>
</comment>
<reference evidence="1" key="1">
    <citation type="submission" date="2021-06" db="EMBL/GenBank/DDBJ databases">
        <title>Parelaphostrongylus tenuis whole genome reference sequence.</title>
        <authorList>
            <person name="Garwood T.J."/>
            <person name="Larsen P.A."/>
            <person name="Fountain-Jones N.M."/>
            <person name="Garbe J.R."/>
            <person name="Macchietto M.G."/>
            <person name="Kania S.A."/>
            <person name="Gerhold R.W."/>
            <person name="Richards J.E."/>
            <person name="Wolf T.M."/>
        </authorList>
    </citation>
    <scope>NUCLEOTIDE SEQUENCE</scope>
    <source>
        <strain evidence="1">MNPRO001-30</strain>
        <tissue evidence="1">Meninges</tissue>
    </source>
</reference>
<dbReference type="Proteomes" id="UP001196413">
    <property type="component" value="Unassembled WGS sequence"/>
</dbReference>
<name>A0AAD5M381_PARTN</name>
<gene>
    <name evidence="1" type="ORF">KIN20_004512</name>
</gene>
<proteinExistence type="predicted"/>
<organism evidence="1 2">
    <name type="scientific">Parelaphostrongylus tenuis</name>
    <name type="common">Meningeal worm</name>
    <dbReference type="NCBI Taxonomy" id="148309"/>
    <lineage>
        <taxon>Eukaryota</taxon>
        <taxon>Metazoa</taxon>
        <taxon>Ecdysozoa</taxon>
        <taxon>Nematoda</taxon>
        <taxon>Chromadorea</taxon>
        <taxon>Rhabditida</taxon>
        <taxon>Rhabditina</taxon>
        <taxon>Rhabditomorpha</taxon>
        <taxon>Strongyloidea</taxon>
        <taxon>Metastrongylidae</taxon>
        <taxon>Parelaphostrongylus</taxon>
    </lineage>
</organism>
<sequence length="69" mass="8043">MLDMDSEKILQILQQHGCLGMKRRTNDPITCVQKFFVVHKIKYARKTDSRDKDVYKDSDRDGSNALDIL</sequence>